<feature type="domain" description="Amidase" evidence="2">
    <location>
        <begin position="33"/>
        <end position="460"/>
    </location>
</feature>
<organism evidence="3">
    <name type="scientific">Streptomyces sp. NBC_00119</name>
    <dbReference type="NCBI Taxonomy" id="2975659"/>
    <lineage>
        <taxon>Bacteria</taxon>
        <taxon>Bacillati</taxon>
        <taxon>Actinomycetota</taxon>
        <taxon>Actinomycetes</taxon>
        <taxon>Kitasatosporales</taxon>
        <taxon>Streptomycetaceae</taxon>
        <taxon>Streptomyces</taxon>
    </lineage>
</organism>
<dbReference type="InterPro" id="IPR036928">
    <property type="entry name" value="AS_sf"/>
</dbReference>
<dbReference type="SUPFAM" id="SSF75304">
    <property type="entry name" value="Amidase signature (AS) enzymes"/>
    <property type="match status" value="1"/>
</dbReference>
<dbReference type="EMBL" id="CP108195">
    <property type="protein sequence ID" value="WTS17465.1"/>
    <property type="molecule type" value="Genomic_DNA"/>
</dbReference>
<protein>
    <submittedName>
        <fullName evidence="3">Amidase</fullName>
    </submittedName>
</protein>
<evidence type="ECO:0000259" key="2">
    <source>
        <dbReference type="Pfam" id="PF01425"/>
    </source>
</evidence>
<reference evidence="3" key="1">
    <citation type="submission" date="2022-10" db="EMBL/GenBank/DDBJ databases">
        <title>The complete genomes of actinobacterial strains from the NBC collection.</title>
        <authorList>
            <person name="Joergensen T.S."/>
            <person name="Alvarez Arevalo M."/>
            <person name="Sterndorff E.B."/>
            <person name="Faurdal D."/>
            <person name="Vuksanovic O."/>
            <person name="Mourched A.-S."/>
            <person name="Charusanti P."/>
            <person name="Shaw S."/>
            <person name="Blin K."/>
            <person name="Weber T."/>
        </authorList>
    </citation>
    <scope>NUCLEOTIDE SEQUENCE</scope>
    <source>
        <strain evidence="3">NBC_00119</strain>
    </source>
</reference>
<dbReference type="InterPro" id="IPR000120">
    <property type="entry name" value="Amidase"/>
</dbReference>
<dbReference type="Pfam" id="PF01425">
    <property type="entry name" value="Amidase"/>
    <property type="match status" value="1"/>
</dbReference>
<dbReference type="GO" id="GO:0003824">
    <property type="term" value="F:catalytic activity"/>
    <property type="evidence" value="ECO:0007669"/>
    <property type="project" value="InterPro"/>
</dbReference>
<sequence>MNSNGFSTDLDLAYLSATEARRLFDARELSPVELMRAVIHRAEQTEPVVNAFTEQLFDEALEQARHAEDRFLGKHGLTPRPLEGIPVATKEKHAIAGRSLTEGSLVNVGNTATENAPVIDRILDAGGIIHARTATPEFSIATFTHSRLWGVTRNPWNPDFTPGGSSGGAGAALAAGTALLASASDIGGSTRIPAAFTGTVGYKAPYGRIPGVAPLSADHYRGDGPMARTVDDCVAFANVLAGPDPRDHVSLRPKLILPAEYDAVAGMRIALCLRLGAYDVHPEIEANTRAVTRALTDAGAIVEEIELPWSKDDLLISVAGHFSTIFGALVREIEAEHRDQMSQYAAAFADTMAVAREQVTYLDGLRVETRLQRELAEAIAPFDALICPTTAVPGLPAGDDLLGRLVVNGQDHGEPLWAAMTLPFNISNRCPVLNVPSGHSSWGLPTGVQIVGHTYDDPTVFRIGKALEQLRPWAYTPKHRPNAQAAPLVQTATG</sequence>
<dbReference type="PANTHER" id="PTHR11895:SF7">
    <property type="entry name" value="GLUTAMYL-TRNA(GLN) AMIDOTRANSFERASE SUBUNIT A, MITOCHONDRIAL"/>
    <property type="match status" value="1"/>
</dbReference>
<proteinExistence type="inferred from homology"/>
<comment type="similarity">
    <text evidence="1">Belongs to the amidase family.</text>
</comment>
<dbReference type="InterPro" id="IPR023631">
    <property type="entry name" value="Amidase_dom"/>
</dbReference>
<accession>A0AAU1UJN2</accession>
<name>A0AAU1UJN2_9ACTN</name>
<evidence type="ECO:0000256" key="1">
    <source>
        <dbReference type="ARBA" id="ARBA00009199"/>
    </source>
</evidence>
<dbReference type="Gene3D" id="3.90.1300.10">
    <property type="entry name" value="Amidase signature (AS) domain"/>
    <property type="match status" value="1"/>
</dbReference>
<dbReference type="PANTHER" id="PTHR11895">
    <property type="entry name" value="TRANSAMIDASE"/>
    <property type="match status" value="1"/>
</dbReference>
<dbReference type="AlphaFoldDB" id="A0AAU1UJN2"/>
<gene>
    <name evidence="3" type="ORF">OHU69_44430</name>
</gene>
<evidence type="ECO:0000313" key="3">
    <source>
        <dbReference type="EMBL" id="WTS17465.1"/>
    </source>
</evidence>